<dbReference type="InterPro" id="IPR021347">
    <property type="entry name" value="DUF2964"/>
</dbReference>
<reference evidence="4 5" key="1">
    <citation type="submission" date="2019-09" db="EMBL/GenBank/DDBJ databases">
        <authorList>
            <person name="Depoorter E."/>
        </authorList>
    </citation>
    <scope>NUCLEOTIDE SEQUENCE [LARGE SCALE GENOMIC DNA]</scope>
    <source>
        <strain evidence="2">LMG 23254</strain>
        <strain evidence="3">R-18109</strain>
    </source>
</reference>
<accession>A0A6P2TZI1</accession>
<keyword evidence="1" id="KW-0472">Membrane</keyword>
<proteinExistence type="predicted"/>
<protein>
    <recommendedName>
        <fullName evidence="6">DUF2964 domain-containing protein</fullName>
    </recommendedName>
</protein>
<gene>
    <name evidence="3" type="ORF">BLA18109_01481</name>
    <name evidence="2" type="ORF">BLA23254_04511</name>
</gene>
<evidence type="ECO:0008006" key="6">
    <source>
        <dbReference type="Google" id="ProtNLM"/>
    </source>
</evidence>
<dbReference type="EMBL" id="CABVQH010000004">
    <property type="protein sequence ID" value="VWC60423.1"/>
    <property type="molecule type" value="Genomic_DNA"/>
</dbReference>
<feature type="transmembrane region" description="Helical" evidence="1">
    <location>
        <begin position="36"/>
        <end position="55"/>
    </location>
</feature>
<evidence type="ECO:0000313" key="4">
    <source>
        <dbReference type="Proteomes" id="UP000494218"/>
    </source>
</evidence>
<dbReference type="Proteomes" id="UP000494260">
    <property type="component" value="Unassembled WGS sequence"/>
</dbReference>
<sequence>MIRKQYRIVLATLCVFITLASLAGVVHALLFDDGRIFRYAIVTLISSILAFVALLNPTVHDRP</sequence>
<evidence type="ECO:0000313" key="3">
    <source>
        <dbReference type="EMBL" id="VWC60423.1"/>
    </source>
</evidence>
<feature type="transmembrane region" description="Helical" evidence="1">
    <location>
        <begin position="7"/>
        <end position="30"/>
    </location>
</feature>
<dbReference type="Pfam" id="PF11177">
    <property type="entry name" value="DUF2964"/>
    <property type="match status" value="1"/>
</dbReference>
<dbReference type="Proteomes" id="UP000494218">
    <property type="component" value="Unassembled WGS sequence"/>
</dbReference>
<name>A0A6P2TZI1_BURL3</name>
<evidence type="ECO:0000256" key="1">
    <source>
        <dbReference type="SAM" id="Phobius"/>
    </source>
</evidence>
<dbReference type="EMBL" id="CABVPW010000023">
    <property type="protein sequence ID" value="VWB95112.1"/>
    <property type="molecule type" value="Genomic_DNA"/>
</dbReference>
<evidence type="ECO:0000313" key="5">
    <source>
        <dbReference type="Proteomes" id="UP000494260"/>
    </source>
</evidence>
<dbReference type="RefSeq" id="WP_174949877.1">
    <property type="nucleotide sequence ID" value="NZ_CABVPW010000023.1"/>
</dbReference>
<evidence type="ECO:0000313" key="2">
    <source>
        <dbReference type="EMBL" id="VWB95112.1"/>
    </source>
</evidence>
<keyword evidence="1" id="KW-0812">Transmembrane</keyword>
<organism evidence="2 4">
    <name type="scientific">Burkholderia lata (strain ATCC 17760 / DSM 23089 / LMG 22485 / NCIMB 9086 / R18194 / 383)</name>
    <dbReference type="NCBI Taxonomy" id="482957"/>
    <lineage>
        <taxon>Bacteria</taxon>
        <taxon>Pseudomonadati</taxon>
        <taxon>Pseudomonadota</taxon>
        <taxon>Betaproteobacteria</taxon>
        <taxon>Burkholderiales</taxon>
        <taxon>Burkholderiaceae</taxon>
        <taxon>Burkholderia</taxon>
        <taxon>Burkholderia cepacia complex</taxon>
    </lineage>
</organism>
<dbReference type="AlphaFoldDB" id="A0A6P2TZI1"/>
<keyword evidence="1" id="KW-1133">Transmembrane helix</keyword>